<dbReference type="CDD" id="cd01949">
    <property type="entry name" value="GGDEF"/>
    <property type="match status" value="1"/>
</dbReference>
<accession>V2XNM0</accession>
<evidence type="ECO:0000313" key="9">
    <source>
        <dbReference type="Proteomes" id="UP000018227"/>
    </source>
</evidence>
<dbReference type="OrthoDB" id="9805474at2"/>
<dbReference type="HOGENOM" id="CLU_579722_0_0_9"/>
<dbReference type="GO" id="GO:0043709">
    <property type="term" value="P:cell adhesion involved in single-species biofilm formation"/>
    <property type="evidence" value="ECO:0007669"/>
    <property type="project" value="TreeGrafter"/>
</dbReference>
<dbReference type="InterPro" id="IPR043128">
    <property type="entry name" value="Rev_trsase/Diguanyl_cyclase"/>
</dbReference>
<protein>
    <submittedName>
        <fullName evidence="8">Diguanylate cyclase domain protein</fullName>
    </submittedName>
</protein>
<evidence type="ECO:0000256" key="2">
    <source>
        <dbReference type="ARBA" id="ARBA00022475"/>
    </source>
</evidence>
<feature type="transmembrane region" description="Helical" evidence="6">
    <location>
        <begin position="28"/>
        <end position="54"/>
    </location>
</feature>
<keyword evidence="4 6" id="KW-1133">Transmembrane helix</keyword>
<dbReference type="InterPro" id="IPR050469">
    <property type="entry name" value="Diguanylate_Cyclase"/>
</dbReference>
<dbReference type="SUPFAM" id="SSF55073">
    <property type="entry name" value="Nucleotide cyclase"/>
    <property type="match status" value="1"/>
</dbReference>
<dbReference type="InterPro" id="IPR000160">
    <property type="entry name" value="GGDEF_dom"/>
</dbReference>
<dbReference type="Gene3D" id="3.30.70.270">
    <property type="match status" value="1"/>
</dbReference>
<evidence type="ECO:0000259" key="7">
    <source>
        <dbReference type="PROSITE" id="PS50887"/>
    </source>
</evidence>
<feature type="domain" description="GGDEF" evidence="7">
    <location>
        <begin position="340"/>
        <end position="478"/>
    </location>
</feature>
<dbReference type="InterPro" id="IPR033463">
    <property type="entry name" value="sCache_3"/>
</dbReference>
<gene>
    <name evidence="8" type="ORF">GCWU0000282_000925</name>
</gene>
<dbReference type="Pfam" id="PF00990">
    <property type="entry name" value="GGDEF"/>
    <property type="match status" value="1"/>
</dbReference>
<dbReference type="AlphaFoldDB" id="V2XNM0"/>
<dbReference type="Pfam" id="PF17202">
    <property type="entry name" value="sCache_3_3"/>
    <property type="match status" value="1"/>
</dbReference>
<evidence type="ECO:0000256" key="5">
    <source>
        <dbReference type="ARBA" id="ARBA00023136"/>
    </source>
</evidence>
<dbReference type="GO" id="GO:0005886">
    <property type="term" value="C:plasma membrane"/>
    <property type="evidence" value="ECO:0007669"/>
    <property type="project" value="UniProtKB-SubCell"/>
</dbReference>
<comment type="caution">
    <text evidence="8">The sequence shown here is derived from an EMBL/GenBank/DDBJ whole genome shotgun (WGS) entry which is preliminary data.</text>
</comment>
<dbReference type="PANTHER" id="PTHR45138:SF9">
    <property type="entry name" value="DIGUANYLATE CYCLASE DGCM-RELATED"/>
    <property type="match status" value="1"/>
</dbReference>
<evidence type="ECO:0000256" key="4">
    <source>
        <dbReference type="ARBA" id="ARBA00022989"/>
    </source>
</evidence>
<dbReference type="NCBIfam" id="TIGR00254">
    <property type="entry name" value="GGDEF"/>
    <property type="match status" value="1"/>
</dbReference>
<dbReference type="GO" id="GO:1902201">
    <property type="term" value="P:negative regulation of bacterial-type flagellum-dependent cell motility"/>
    <property type="evidence" value="ECO:0007669"/>
    <property type="project" value="TreeGrafter"/>
</dbReference>
<keyword evidence="2" id="KW-1003">Cell membrane</keyword>
<keyword evidence="3 6" id="KW-0812">Transmembrane</keyword>
<evidence type="ECO:0000256" key="6">
    <source>
        <dbReference type="SAM" id="Phobius"/>
    </source>
</evidence>
<proteinExistence type="predicted"/>
<keyword evidence="9" id="KW-1185">Reference proteome</keyword>
<evidence type="ECO:0000313" key="8">
    <source>
        <dbReference type="EMBL" id="ESL03759.1"/>
    </source>
</evidence>
<evidence type="ECO:0000256" key="1">
    <source>
        <dbReference type="ARBA" id="ARBA00004651"/>
    </source>
</evidence>
<organism evidence="8 9">
    <name type="scientific">Catonella morbi ATCC 51271</name>
    <dbReference type="NCBI Taxonomy" id="592026"/>
    <lineage>
        <taxon>Bacteria</taxon>
        <taxon>Bacillati</taxon>
        <taxon>Bacillota</taxon>
        <taxon>Clostridia</taxon>
        <taxon>Lachnospirales</taxon>
        <taxon>Lachnospiraceae</taxon>
        <taxon>Catonella</taxon>
    </lineage>
</organism>
<name>V2XNM0_9FIRM</name>
<dbReference type="PROSITE" id="PS50887">
    <property type="entry name" value="GGDEF"/>
    <property type="match status" value="1"/>
</dbReference>
<feature type="transmembrane region" description="Helical" evidence="6">
    <location>
        <begin position="232"/>
        <end position="255"/>
    </location>
</feature>
<dbReference type="PANTHER" id="PTHR45138">
    <property type="entry name" value="REGULATORY COMPONENTS OF SENSORY TRANSDUCTION SYSTEM"/>
    <property type="match status" value="1"/>
</dbReference>
<comment type="subcellular location">
    <subcellularLocation>
        <location evidence="1">Cell membrane</location>
        <topology evidence="1">Multi-pass membrane protein</topology>
    </subcellularLocation>
</comment>
<sequence>MEIIMQAYEKIKEKAGRKWGFDTISSKLILSGVVIAIIVAFFVGFVVSGTITGLEERLIRSRLEADINYAKDLVSHNNKEAKWNIKDNTIYFGETMIGDGTKERANLGPFFEHFEKTGTLAYIFVKVSDDDPEYKAAQGQDLSYAIGHYRRAAGSTLGPGGKSILGSFMAKNVSDALDKYGVYSGEANVAEDTLFCLYRVLKNEGGEAVGAIVVGRSIEELNKEISKAVLKIAFFTLFIISVVIIIVFIIISQFIKTINNIVFYLRKLEVGVIPDERLEVNSIGELNLVGESVNNLVGYLRENLVLQKKSEIDALTGLPNRMSYDQYSEELEKYLYANQKTLGVEILDIDYFKQYNDNYGHQNGDECIKMIAGELQKLVQECPKIYAARYGGDEFVIIYPGLLLSEVEGFVKNLKKAVQSKGMEHKFSKASDVVTVTQGVCFDIFSKGKTLSDFLKRADEALYEEKKIGRNSYRIIQM</sequence>
<evidence type="ECO:0000256" key="3">
    <source>
        <dbReference type="ARBA" id="ARBA00022692"/>
    </source>
</evidence>
<dbReference type="InterPro" id="IPR029787">
    <property type="entry name" value="Nucleotide_cyclase"/>
</dbReference>
<dbReference type="Proteomes" id="UP000018227">
    <property type="component" value="Unassembled WGS sequence"/>
</dbReference>
<reference evidence="8 9" key="1">
    <citation type="submission" date="2013-06" db="EMBL/GenBank/DDBJ databases">
        <authorList>
            <person name="Weinstock G."/>
            <person name="Sodergren E."/>
            <person name="Clifton S."/>
            <person name="Fulton L."/>
            <person name="Fulton B."/>
            <person name="Courtney L."/>
            <person name="Fronick C."/>
            <person name="Harrison M."/>
            <person name="Strong C."/>
            <person name="Farmer C."/>
            <person name="Delahaunty K."/>
            <person name="Markovic C."/>
            <person name="Hall O."/>
            <person name="Minx P."/>
            <person name="Tomlinson C."/>
            <person name="Mitreva M."/>
            <person name="Nelson J."/>
            <person name="Hou S."/>
            <person name="Wollam A."/>
            <person name="Pepin K.H."/>
            <person name="Johnson M."/>
            <person name="Bhonagiri V."/>
            <person name="Nash W.E."/>
            <person name="Warren W."/>
            <person name="Chinwalla A."/>
            <person name="Mardis E.R."/>
            <person name="Wilson R.K."/>
        </authorList>
    </citation>
    <scope>NUCLEOTIDE SEQUENCE [LARGE SCALE GENOMIC DNA]</scope>
    <source>
        <strain evidence="8 9">ATCC 51271</strain>
    </source>
</reference>
<dbReference type="EMBL" id="ACIL03000007">
    <property type="protein sequence ID" value="ESL03759.1"/>
    <property type="molecule type" value="Genomic_DNA"/>
</dbReference>
<dbReference type="eggNOG" id="COG3706">
    <property type="taxonomic scope" value="Bacteria"/>
</dbReference>
<keyword evidence="5 6" id="KW-0472">Membrane</keyword>
<dbReference type="SMART" id="SM00267">
    <property type="entry name" value="GGDEF"/>
    <property type="match status" value="1"/>
</dbReference>
<dbReference type="GO" id="GO:0052621">
    <property type="term" value="F:diguanylate cyclase activity"/>
    <property type="evidence" value="ECO:0007669"/>
    <property type="project" value="TreeGrafter"/>
</dbReference>
<dbReference type="STRING" id="592026.GCWU0000282_000925"/>